<dbReference type="Pfam" id="PF06985">
    <property type="entry name" value="HET"/>
    <property type="match status" value="1"/>
</dbReference>
<gene>
    <name evidence="2" type="ORF">BP5796_08344</name>
</gene>
<sequence length="704" mass="79071">MDFLELLYPEPLVTSTLKCDMSDDTGNNSPLCAQCQQRLAPAAFVAAAESSPNSDGWSTLCNARCSWDDLQSGTASGCALCKCLVSFKSSTEQLHKVLWEIKIRDGTEKQLPDFDQLRVTFISAGSTSGRSPFMCKVFDVRSVEGSPAAVYISNFEFDTTMGSAANLQLLKDWNVKCINEHPLCLNDRPFLPTRVLDLGSGDKELRLLATNGTKANYCALSYCWGGDQPYRLTNNTLDAMLKSIDFEQLPATIQDAITVTRALGIRYLWIDAFCIIQDNDDDKMKELKNMAQIYKDSFICIIAAKAPSSRSGFLASSDVPEIDLKIRYGMSDSDQGQLILRDKTNLDDNSDFHLDFTEERAWCFQESLLGRRCISYSKLYLHWSCQQTAYANKYMQIPDYPLPPSMRHYVQRLPQISPGRTADLVDTDKQKLNEFWTSVIQEYSYRSLTSFEDKLPAVSAIAAEFQTLSGYTYLAGLWEQDIANGLLWYVDPTGSADFKPRKFQKCHPAFGPRPNSQLAPTWSWASIHGQAHYMQSTICEDFQFLGADATPKNQESPFGSLRSPSIMLRGRLKHAILHRNDISSGTGRHYLTEVSPFSAPFGRSMNPFSPQQPGFQGRFSQHVACHEARAYPDIKETSWNPSQTSESEVWCLEIGTESRLGDRIGLMLKSSEPGHGRAYERVGFFVAQKSHWFADARITDVNII</sequence>
<reference evidence="2 3" key="1">
    <citation type="journal article" date="2018" name="IMA Fungus">
        <title>IMA Genome-F 9: Draft genome sequence of Annulohypoxylon stygium, Aspergillus mulundensis, Berkeleyomyces basicola (syn. Thielaviopsis basicola), Ceratocystis smalleyi, two Cercospora beticola strains, Coleophoma cylindrospora, Fusarium fracticaudum, Phialophora cf. hyalina, and Morchella septimelata.</title>
        <authorList>
            <person name="Wingfield B.D."/>
            <person name="Bills G.F."/>
            <person name="Dong Y."/>
            <person name="Huang W."/>
            <person name="Nel W.J."/>
            <person name="Swalarsk-Parry B.S."/>
            <person name="Vaghefi N."/>
            <person name="Wilken P.M."/>
            <person name="An Z."/>
            <person name="de Beer Z.W."/>
            <person name="De Vos L."/>
            <person name="Chen L."/>
            <person name="Duong T.A."/>
            <person name="Gao Y."/>
            <person name="Hammerbacher A."/>
            <person name="Kikkert J.R."/>
            <person name="Li Y."/>
            <person name="Li H."/>
            <person name="Li K."/>
            <person name="Li Q."/>
            <person name="Liu X."/>
            <person name="Ma X."/>
            <person name="Naidoo K."/>
            <person name="Pethybridge S.J."/>
            <person name="Sun J."/>
            <person name="Steenkamp E.T."/>
            <person name="van der Nest M.A."/>
            <person name="van Wyk S."/>
            <person name="Wingfield M.J."/>
            <person name="Xiong C."/>
            <person name="Yue Q."/>
            <person name="Zhang X."/>
        </authorList>
    </citation>
    <scope>NUCLEOTIDE SEQUENCE [LARGE SCALE GENOMIC DNA]</scope>
    <source>
        <strain evidence="2 3">BP5796</strain>
    </source>
</reference>
<dbReference type="AlphaFoldDB" id="A0A3D8R7F5"/>
<comment type="caution">
    <text evidence="2">The sequence shown here is derived from an EMBL/GenBank/DDBJ whole genome shotgun (WGS) entry which is preliminary data.</text>
</comment>
<dbReference type="OrthoDB" id="8300194at2759"/>
<evidence type="ECO:0000259" key="1">
    <source>
        <dbReference type="Pfam" id="PF06985"/>
    </source>
</evidence>
<dbReference type="PANTHER" id="PTHR33112">
    <property type="entry name" value="DOMAIN PROTEIN, PUTATIVE-RELATED"/>
    <property type="match status" value="1"/>
</dbReference>
<organism evidence="2 3">
    <name type="scientific">Coleophoma crateriformis</name>
    <dbReference type="NCBI Taxonomy" id="565419"/>
    <lineage>
        <taxon>Eukaryota</taxon>
        <taxon>Fungi</taxon>
        <taxon>Dikarya</taxon>
        <taxon>Ascomycota</taxon>
        <taxon>Pezizomycotina</taxon>
        <taxon>Leotiomycetes</taxon>
        <taxon>Helotiales</taxon>
        <taxon>Dermateaceae</taxon>
        <taxon>Coleophoma</taxon>
    </lineage>
</organism>
<evidence type="ECO:0000313" key="2">
    <source>
        <dbReference type="EMBL" id="RDW69947.1"/>
    </source>
</evidence>
<accession>A0A3D8R7F5</accession>
<dbReference type="EMBL" id="PDLN01000012">
    <property type="protein sequence ID" value="RDW69947.1"/>
    <property type="molecule type" value="Genomic_DNA"/>
</dbReference>
<protein>
    <recommendedName>
        <fullName evidence="1">Heterokaryon incompatibility domain-containing protein</fullName>
    </recommendedName>
</protein>
<proteinExistence type="predicted"/>
<evidence type="ECO:0000313" key="3">
    <source>
        <dbReference type="Proteomes" id="UP000256328"/>
    </source>
</evidence>
<keyword evidence="3" id="KW-1185">Reference proteome</keyword>
<dbReference type="InterPro" id="IPR010730">
    <property type="entry name" value="HET"/>
</dbReference>
<dbReference type="PANTHER" id="PTHR33112:SF16">
    <property type="entry name" value="HETEROKARYON INCOMPATIBILITY DOMAIN-CONTAINING PROTEIN"/>
    <property type="match status" value="1"/>
</dbReference>
<dbReference type="Proteomes" id="UP000256328">
    <property type="component" value="Unassembled WGS sequence"/>
</dbReference>
<feature type="domain" description="Heterokaryon incompatibility" evidence="1">
    <location>
        <begin position="217"/>
        <end position="366"/>
    </location>
</feature>
<name>A0A3D8R7F5_9HELO</name>